<accession>A0ABS6F0I7</accession>
<comment type="caution">
    <text evidence="3">The sequence shown here is derived from an EMBL/GenBank/DDBJ whole genome shotgun (WGS) entry which is preliminary data.</text>
</comment>
<dbReference type="Proteomes" id="UP000736583">
    <property type="component" value="Unassembled WGS sequence"/>
</dbReference>
<dbReference type="InterPro" id="IPR005835">
    <property type="entry name" value="NTP_transferase_dom"/>
</dbReference>
<dbReference type="Pfam" id="PF00571">
    <property type="entry name" value="CBS"/>
    <property type="match status" value="2"/>
</dbReference>
<evidence type="ECO:0000259" key="2">
    <source>
        <dbReference type="PROSITE" id="PS51371"/>
    </source>
</evidence>
<dbReference type="InterPro" id="IPR000644">
    <property type="entry name" value="CBS_dom"/>
</dbReference>
<evidence type="ECO:0000256" key="1">
    <source>
        <dbReference type="PROSITE-ProRule" id="PRU00703"/>
    </source>
</evidence>
<evidence type="ECO:0000313" key="3">
    <source>
        <dbReference type="EMBL" id="MBU5591097.1"/>
    </source>
</evidence>
<organism evidence="3 4">
    <name type="scientific">Clostridium simiarum</name>
    <dbReference type="NCBI Taxonomy" id="2841506"/>
    <lineage>
        <taxon>Bacteria</taxon>
        <taxon>Bacillati</taxon>
        <taxon>Bacillota</taxon>
        <taxon>Clostridia</taxon>
        <taxon>Eubacteriales</taxon>
        <taxon>Clostridiaceae</taxon>
        <taxon>Clostridium</taxon>
    </lineage>
</organism>
<keyword evidence="1" id="KW-0129">CBS domain</keyword>
<protein>
    <submittedName>
        <fullName evidence="3">Nucleotidyltransferase family protein</fullName>
    </submittedName>
</protein>
<reference evidence="3 4" key="1">
    <citation type="submission" date="2021-06" db="EMBL/GenBank/DDBJ databases">
        <authorList>
            <person name="Sun Q."/>
            <person name="Li D."/>
        </authorList>
    </citation>
    <scope>NUCLEOTIDE SEQUENCE [LARGE SCALE GENOMIC DNA]</scope>
    <source>
        <strain evidence="3 4">MSJ-4</strain>
    </source>
</reference>
<dbReference type="CDD" id="cd04607">
    <property type="entry name" value="CBS_pair_NTP_transferase_assoc"/>
    <property type="match status" value="1"/>
</dbReference>
<dbReference type="PROSITE" id="PS51371">
    <property type="entry name" value="CBS"/>
    <property type="match status" value="2"/>
</dbReference>
<sequence length="360" mass="41108">MKNNINNLFVYKNYTIRQSLQAIDLGAKGIVLLVNEDGTLIGTITDGDIRRAILRGASLDDSIENVAHYNPISVKQSMTKEEIKDIFIKKAVKHIPIVDIDNKVIDLVRINDILLPDGKENLVVIMAGGLGTRLKELTREIPKPMLKVGKDPILQHIINNFKQYGYNKLVLSVNYKADIIENYFQDGYAYGVKINYVREKKRLGTGGGIKLTKDYIKAPFFVTNGDIFTSLNVEDMMNFHIENKFDITVGVRRHSFKIPYGVINSEENSIISVEEKPTMEYLINGGIYCINPDIIDYIPNDEYYEITDLINRCIKEGKKVGSYEIKEYWMDIGRIEDYYKVNEDVYDLIACGKSGDKYDK</sequence>
<keyword evidence="4" id="KW-1185">Reference proteome</keyword>
<feature type="domain" description="CBS" evidence="2">
    <location>
        <begin position="1"/>
        <end position="59"/>
    </location>
</feature>
<dbReference type="CDD" id="cd06426">
    <property type="entry name" value="NTP_transferase_like_2"/>
    <property type="match status" value="1"/>
</dbReference>
<evidence type="ECO:0000313" key="4">
    <source>
        <dbReference type="Proteomes" id="UP000736583"/>
    </source>
</evidence>
<dbReference type="Pfam" id="PF00483">
    <property type="entry name" value="NTP_transferase"/>
    <property type="match status" value="1"/>
</dbReference>
<feature type="domain" description="CBS" evidence="2">
    <location>
        <begin position="66"/>
        <end position="123"/>
    </location>
</feature>
<dbReference type="RefSeq" id="WP_216456131.1">
    <property type="nucleotide sequence ID" value="NZ_JAHLQL010000001.1"/>
</dbReference>
<gene>
    <name evidence="3" type="ORF">KQI89_04915</name>
</gene>
<proteinExistence type="predicted"/>
<dbReference type="InterPro" id="IPR050486">
    <property type="entry name" value="Mannose-1P_guanyltransferase"/>
</dbReference>
<dbReference type="EMBL" id="JAHLQL010000001">
    <property type="protein sequence ID" value="MBU5591097.1"/>
    <property type="molecule type" value="Genomic_DNA"/>
</dbReference>
<dbReference type="PANTHER" id="PTHR22572">
    <property type="entry name" value="SUGAR-1-PHOSPHATE GUANYL TRANSFERASE"/>
    <property type="match status" value="1"/>
</dbReference>
<name>A0ABS6F0I7_9CLOT</name>